<dbReference type="EMBL" id="KQ257451">
    <property type="protein sequence ID" value="KND04120.1"/>
    <property type="molecule type" value="Genomic_DNA"/>
</dbReference>
<dbReference type="Proteomes" id="UP000053201">
    <property type="component" value="Unassembled WGS sequence"/>
</dbReference>
<dbReference type="InParanoid" id="A0A0L0HT99"/>
<proteinExistence type="predicted"/>
<dbReference type="InterPro" id="IPR000467">
    <property type="entry name" value="G_patch_dom"/>
</dbReference>
<feature type="region of interest" description="Disordered" evidence="1">
    <location>
        <begin position="50"/>
        <end position="92"/>
    </location>
</feature>
<evidence type="ECO:0000256" key="1">
    <source>
        <dbReference type="SAM" id="MobiDB-lite"/>
    </source>
</evidence>
<keyword evidence="4" id="KW-1185">Reference proteome</keyword>
<dbReference type="RefSeq" id="XP_016612159.1">
    <property type="nucleotide sequence ID" value="XM_016757096.1"/>
</dbReference>
<dbReference type="GO" id="GO:0003676">
    <property type="term" value="F:nucleic acid binding"/>
    <property type="evidence" value="ECO:0007669"/>
    <property type="project" value="InterPro"/>
</dbReference>
<dbReference type="VEuPathDB" id="FungiDB:SPPG_08946"/>
<dbReference type="STRING" id="645134.A0A0L0HT99"/>
<evidence type="ECO:0000313" key="4">
    <source>
        <dbReference type="Proteomes" id="UP000053201"/>
    </source>
</evidence>
<name>A0A0L0HT99_SPIPD</name>
<dbReference type="SMART" id="SM00443">
    <property type="entry name" value="G_patch"/>
    <property type="match status" value="1"/>
</dbReference>
<dbReference type="AlphaFoldDB" id="A0A0L0HT99"/>
<dbReference type="OrthoDB" id="4822at2759"/>
<feature type="domain" description="G-patch" evidence="2">
    <location>
        <begin position="102"/>
        <end position="148"/>
    </location>
</feature>
<dbReference type="PANTHER" id="PTHR47251">
    <property type="entry name" value="FINGER DOMAIN PROTEIN, PUTATIVE (AFU_ORTHOLOGUE AFUA_3G04180)-RELATED"/>
    <property type="match status" value="1"/>
</dbReference>
<evidence type="ECO:0000313" key="3">
    <source>
        <dbReference type="EMBL" id="KND04120.1"/>
    </source>
</evidence>
<feature type="compositionally biased region" description="Acidic residues" evidence="1">
    <location>
        <begin position="60"/>
        <end position="70"/>
    </location>
</feature>
<reference evidence="3 4" key="1">
    <citation type="submission" date="2009-08" db="EMBL/GenBank/DDBJ databases">
        <title>The Genome Sequence of Spizellomyces punctatus strain DAOM BR117.</title>
        <authorList>
            <consortium name="The Broad Institute Genome Sequencing Platform"/>
            <person name="Russ C."/>
            <person name="Cuomo C."/>
            <person name="Shea T."/>
            <person name="Young S.K."/>
            <person name="Zeng Q."/>
            <person name="Koehrsen M."/>
            <person name="Haas B."/>
            <person name="Borodovsky M."/>
            <person name="Guigo R."/>
            <person name="Alvarado L."/>
            <person name="Berlin A."/>
            <person name="Bochicchio J."/>
            <person name="Borenstein D."/>
            <person name="Chapman S."/>
            <person name="Chen Z."/>
            <person name="Engels R."/>
            <person name="Freedman E."/>
            <person name="Gellesch M."/>
            <person name="Goldberg J."/>
            <person name="Griggs A."/>
            <person name="Gujja S."/>
            <person name="Heiman D."/>
            <person name="Hepburn T."/>
            <person name="Howarth C."/>
            <person name="Jen D."/>
            <person name="Larson L."/>
            <person name="Lewis B."/>
            <person name="Mehta T."/>
            <person name="Park D."/>
            <person name="Pearson M."/>
            <person name="Roberts A."/>
            <person name="Saif S."/>
            <person name="Shenoy N."/>
            <person name="Sisk P."/>
            <person name="Stolte C."/>
            <person name="Sykes S."/>
            <person name="Thomson T."/>
            <person name="Walk T."/>
            <person name="White J."/>
            <person name="Yandava C."/>
            <person name="Burger G."/>
            <person name="Gray M.W."/>
            <person name="Holland P.W.H."/>
            <person name="King N."/>
            <person name="Lang F.B.F."/>
            <person name="Roger A.J."/>
            <person name="Ruiz-Trillo I."/>
            <person name="Lander E."/>
            <person name="Nusbaum C."/>
        </authorList>
    </citation>
    <scope>NUCLEOTIDE SEQUENCE [LARGE SCALE GENOMIC DNA]</scope>
    <source>
        <strain evidence="3 4">DAOM BR117</strain>
    </source>
</reference>
<dbReference type="PANTHER" id="PTHR47251:SF1">
    <property type="entry name" value="FINGER DOMAIN PROTEIN, PUTATIVE (AFU_ORTHOLOGUE AFUA_3G04180)-RELATED"/>
    <property type="match status" value="1"/>
</dbReference>
<dbReference type="OMA" id="TIAYWNS"/>
<protein>
    <recommendedName>
        <fullName evidence="2">G-patch domain-containing protein</fullName>
    </recommendedName>
</protein>
<dbReference type="Pfam" id="PF01585">
    <property type="entry name" value="G-patch"/>
    <property type="match status" value="1"/>
</dbReference>
<accession>A0A0L0HT99</accession>
<organism evidence="3 4">
    <name type="scientific">Spizellomyces punctatus (strain DAOM BR117)</name>
    <dbReference type="NCBI Taxonomy" id="645134"/>
    <lineage>
        <taxon>Eukaryota</taxon>
        <taxon>Fungi</taxon>
        <taxon>Fungi incertae sedis</taxon>
        <taxon>Chytridiomycota</taxon>
        <taxon>Chytridiomycota incertae sedis</taxon>
        <taxon>Chytridiomycetes</taxon>
        <taxon>Spizellomycetales</taxon>
        <taxon>Spizellomycetaceae</taxon>
        <taxon>Spizellomyces</taxon>
    </lineage>
</organism>
<dbReference type="eggNOG" id="KOG2184">
    <property type="taxonomic scope" value="Eukaryota"/>
</dbReference>
<gene>
    <name evidence="3" type="ORF">SPPG_08946</name>
</gene>
<feature type="compositionally biased region" description="Basic and acidic residues" evidence="1">
    <location>
        <begin position="71"/>
        <end position="81"/>
    </location>
</feature>
<dbReference type="GeneID" id="27692071"/>
<evidence type="ECO:0000259" key="2">
    <source>
        <dbReference type="PROSITE" id="PS50174"/>
    </source>
</evidence>
<dbReference type="PROSITE" id="PS50174">
    <property type="entry name" value="G_PATCH"/>
    <property type="match status" value="1"/>
</dbReference>
<sequence>MAKPPSSVGFRAVRCWKILPTSVMHPHNNSSFDPAHITRTQQERYARAFQPTPKAQDPANESDDNEQLDDTVERTMSRREQPSGYLDLDALDQTTMDKHLPESNIGYRLMLKMGWTKGKGLGREGDGRVDPVRIIVKEDTLGVGKGEELDTYHSESTSKRKMLESEKIAEETLEEKTAREVREASIL</sequence>